<feature type="region of interest" description="Disordered" evidence="1">
    <location>
        <begin position="20"/>
        <end position="39"/>
    </location>
</feature>
<comment type="caution">
    <text evidence="2">The sequence shown here is derived from an EMBL/GenBank/DDBJ whole genome shotgun (WGS) entry which is preliminary data.</text>
</comment>
<dbReference type="AlphaFoldDB" id="A0A2N3QTQ2"/>
<feature type="compositionally biased region" description="Low complexity" evidence="1">
    <location>
        <begin position="105"/>
        <end position="125"/>
    </location>
</feature>
<proteinExistence type="predicted"/>
<reference evidence="2 3" key="1">
    <citation type="submission" date="2017-10" db="EMBL/GenBank/DDBJ databases">
        <title>Bifidobacterium genomics.</title>
        <authorList>
            <person name="Lugli G.A."/>
            <person name="Milani C."/>
            <person name="Mancabelli L."/>
        </authorList>
    </citation>
    <scope>NUCLEOTIDE SEQUENCE [LARGE SCALE GENOMIC DNA]</scope>
    <source>
        <strain evidence="2 3">1747B</strain>
    </source>
</reference>
<gene>
    <name evidence="2" type="ORF">CQR45_1039</name>
</gene>
<dbReference type="Proteomes" id="UP000233722">
    <property type="component" value="Unassembled WGS sequence"/>
</dbReference>
<feature type="region of interest" description="Disordered" evidence="1">
    <location>
        <begin position="104"/>
        <end position="137"/>
    </location>
</feature>
<organism evidence="2 3">
    <name type="scientific">Bifidobacterium pseudolongum subsp. globosum</name>
    <dbReference type="NCBI Taxonomy" id="1690"/>
    <lineage>
        <taxon>Bacteria</taxon>
        <taxon>Bacillati</taxon>
        <taxon>Actinomycetota</taxon>
        <taxon>Actinomycetes</taxon>
        <taxon>Bifidobacteriales</taxon>
        <taxon>Bifidobacteriaceae</taxon>
        <taxon>Bifidobacterium</taxon>
    </lineage>
</organism>
<dbReference type="EMBL" id="PCHA01000018">
    <property type="protein sequence ID" value="PKU95395.1"/>
    <property type="molecule type" value="Genomic_DNA"/>
</dbReference>
<evidence type="ECO:0000313" key="3">
    <source>
        <dbReference type="Proteomes" id="UP000233722"/>
    </source>
</evidence>
<dbReference type="RefSeq" id="WP_101430861.1">
    <property type="nucleotide sequence ID" value="NZ_PCHA01000018.1"/>
</dbReference>
<accession>A0A2N3QTQ2</accession>
<feature type="compositionally biased region" description="Polar residues" evidence="1">
    <location>
        <begin position="20"/>
        <end position="34"/>
    </location>
</feature>
<evidence type="ECO:0000256" key="1">
    <source>
        <dbReference type="SAM" id="MobiDB-lite"/>
    </source>
</evidence>
<evidence type="ECO:0000313" key="2">
    <source>
        <dbReference type="EMBL" id="PKU95395.1"/>
    </source>
</evidence>
<sequence length="235" mass="25679">MDGIDWDEWIRSDADNISQLRGLRSPQQQTQTQPKRMGEPDMEITENELREMARTPWHDLTANQQRVVLANLCGPGKSTARTGLRDALNMNPTRTAMELWQIQQAAGAEPSATSASTSVTASTDAPGDDATAEPDAPVRWEPGMLVTELPEDLYRARVTVSDAQKTADAARAHPGRWVVYSVHTGQHARKIALDKCRRVASGRVQAFTPAGVFTARAIEVEPGTYVVFARTKGGA</sequence>
<protein>
    <submittedName>
        <fullName evidence="2">Uncharacterized protein</fullName>
    </submittedName>
</protein>
<name>A0A2N3QTQ2_9BIFI</name>